<dbReference type="GO" id="GO:0085020">
    <property type="term" value="P:protein K6-linked ubiquitination"/>
    <property type="evidence" value="ECO:0007669"/>
    <property type="project" value="TreeGrafter"/>
</dbReference>
<evidence type="ECO:0000256" key="2">
    <source>
        <dbReference type="ARBA" id="ARBA00023043"/>
    </source>
</evidence>
<feature type="compositionally biased region" description="Polar residues" evidence="5">
    <location>
        <begin position="641"/>
        <end position="650"/>
    </location>
</feature>
<evidence type="ECO:0000256" key="3">
    <source>
        <dbReference type="PROSITE-ProRule" id="PRU00023"/>
    </source>
</evidence>
<comment type="similarity">
    <text evidence="4">Belongs to the peptidase S8 family.</text>
</comment>
<feature type="repeat" description="ANK" evidence="3">
    <location>
        <begin position="331"/>
        <end position="363"/>
    </location>
</feature>
<evidence type="ECO:0000313" key="7">
    <source>
        <dbReference type="EMBL" id="KAK6339873.1"/>
    </source>
</evidence>
<dbReference type="Gene3D" id="1.25.40.20">
    <property type="entry name" value="Ankyrin repeat-containing domain"/>
    <property type="match status" value="1"/>
</dbReference>
<dbReference type="GO" id="GO:0004842">
    <property type="term" value="F:ubiquitin-protein transferase activity"/>
    <property type="evidence" value="ECO:0007669"/>
    <property type="project" value="TreeGrafter"/>
</dbReference>
<dbReference type="Gene3D" id="3.40.50.200">
    <property type="entry name" value="Peptidase S8/S53 domain"/>
    <property type="match status" value="1"/>
</dbReference>
<dbReference type="Pfam" id="PF00082">
    <property type="entry name" value="Peptidase_S8"/>
    <property type="match status" value="1"/>
</dbReference>
<proteinExistence type="inferred from homology"/>
<name>A0AAN8MVJ5_9PEZI</name>
<feature type="compositionally biased region" description="Polar residues" evidence="5">
    <location>
        <begin position="658"/>
        <end position="677"/>
    </location>
</feature>
<dbReference type="GO" id="GO:0006508">
    <property type="term" value="P:proteolysis"/>
    <property type="evidence" value="ECO:0007669"/>
    <property type="project" value="InterPro"/>
</dbReference>
<evidence type="ECO:0000256" key="4">
    <source>
        <dbReference type="PROSITE-ProRule" id="PRU01240"/>
    </source>
</evidence>
<dbReference type="CDD" id="cd00306">
    <property type="entry name" value="Peptidases_S8_S53"/>
    <property type="match status" value="1"/>
</dbReference>
<gene>
    <name evidence="7" type="ORF">TWF718_009262</name>
</gene>
<dbReference type="SMART" id="SM00248">
    <property type="entry name" value="ANK"/>
    <property type="match status" value="5"/>
</dbReference>
<dbReference type="InterPro" id="IPR036770">
    <property type="entry name" value="Ankyrin_rpt-contain_sf"/>
</dbReference>
<dbReference type="PROSITE" id="PS50297">
    <property type="entry name" value="ANK_REP_REGION"/>
    <property type="match status" value="3"/>
</dbReference>
<evidence type="ECO:0000259" key="6">
    <source>
        <dbReference type="Pfam" id="PF00082"/>
    </source>
</evidence>
<feature type="repeat" description="ANK" evidence="3">
    <location>
        <begin position="400"/>
        <end position="428"/>
    </location>
</feature>
<keyword evidence="8" id="KW-1185">Reference proteome</keyword>
<keyword evidence="1" id="KW-0677">Repeat</keyword>
<feature type="repeat" description="ANK" evidence="3">
    <location>
        <begin position="367"/>
        <end position="399"/>
    </location>
</feature>
<dbReference type="PROSITE" id="PS50088">
    <property type="entry name" value="ANK_REPEAT"/>
    <property type="match status" value="3"/>
</dbReference>
<dbReference type="EMBL" id="JAVHNR010000006">
    <property type="protein sequence ID" value="KAK6339873.1"/>
    <property type="molecule type" value="Genomic_DNA"/>
</dbReference>
<organism evidence="7 8">
    <name type="scientific">Orbilia javanica</name>
    <dbReference type="NCBI Taxonomy" id="47235"/>
    <lineage>
        <taxon>Eukaryota</taxon>
        <taxon>Fungi</taxon>
        <taxon>Dikarya</taxon>
        <taxon>Ascomycota</taxon>
        <taxon>Pezizomycotina</taxon>
        <taxon>Orbiliomycetes</taxon>
        <taxon>Orbiliales</taxon>
        <taxon>Orbiliaceae</taxon>
        <taxon>Orbilia</taxon>
    </lineage>
</organism>
<dbReference type="Pfam" id="PF12796">
    <property type="entry name" value="Ank_2"/>
    <property type="match status" value="2"/>
</dbReference>
<sequence length="893" mass="97970">MVPTPQPEIHSPVRVVETPKELLILVTGTPGSGKSFLRGPADSHLHRVPDSRYPYPNDVIQTSSFNIGNLRIVLLETPGVTDENIISTTSLLRNFLSNSFPGKTLSGVIYIHRIDSESPSPSLASTTLRAFRPFLPGGETGVDHSRICMVTNFWGSPPTPTDRIKERRFIGVRGRWTGLRRAGARYRRLKCYDMPRDHRAADYAVAEIISVVVDRATQEDSVDLGGQGGGDSSNGVDTEGINLVEGSPAIVPPTRPSPTREYNPLWNAVATGDMGGVRRILDDSTNGHNMVDWRGEFGSMALMKAVEDNNLGIAKTLLKAGAGSASINDTSGTTALHLASSLGFNKIVKCILKYASDKEGINARDNEGNTPLHLACINRHDRCVKTLLKNGADVSIADGTGRPPLYHAVVNGDWEIVRRLIKAGARTDEGWVDDLHLQLDRGMLMRLAQPTSVLHVYKTSPYWHVDMQVPRTGFLCALPIIFQILIEQSLAARFRWPWRAKRAPVVINSKIGTLDQYLERYVIFVEKGYRKDKKLEGRAVEALRKVAAPPKVLNVYTLESVYLGCVAFTVTMQVNSSELAWRTRRKFGRGLLDPVKVFSGTDENLLESSWSERAKTVPWLNGDVEPSSRRSSSGRIDGPSQIPSGLQLRSTGDKGTDQAATETGQLQAVANTESGQLSEMRMLSQPPEPGEAGLEDSFWNYESAGDGQVVYIIDTGLDPTVQELRDVIFDDIISTGPFPTDEKGMGMTTKWHGTIVTSKVAGKITGAAQKAKIVFIETGDGRSIDTFEPEGWIDGLLRIYDHIKSVNNGKNCIVNISFGFGLGFFEVLWAANPRFTIADGIRSYFWDSLLYVLGEITRLPNVIVVSSAGNGPRVSILESKFILENGLANNLVE</sequence>
<feature type="domain" description="Peptidase S8/S53" evidence="6">
    <location>
        <begin position="705"/>
        <end position="871"/>
    </location>
</feature>
<comment type="caution">
    <text evidence="7">The sequence shown here is derived from an EMBL/GenBank/DDBJ whole genome shotgun (WGS) entry which is preliminary data.</text>
</comment>
<dbReference type="SUPFAM" id="SSF52743">
    <property type="entry name" value="Subtilisin-like"/>
    <property type="match status" value="1"/>
</dbReference>
<protein>
    <recommendedName>
        <fullName evidence="6">Peptidase S8/S53 domain-containing protein</fullName>
    </recommendedName>
</protein>
<keyword evidence="2 3" id="KW-0040">ANK repeat</keyword>
<reference evidence="7 8" key="1">
    <citation type="submission" date="2019-10" db="EMBL/GenBank/DDBJ databases">
        <authorList>
            <person name="Palmer J.M."/>
        </authorList>
    </citation>
    <scope>NUCLEOTIDE SEQUENCE [LARGE SCALE GENOMIC DNA]</scope>
    <source>
        <strain evidence="7 8">TWF718</strain>
    </source>
</reference>
<dbReference type="InterPro" id="IPR036852">
    <property type="entry name" value="Peptidase_S8/S53_dom_sf"/>
</dbReference>
<dbReference type="InterPro" id="IPR000209">
    <property type="entry name" value="Peptidase_S8/S53_dom"/>
</dbReference>
<dbReference type="PANTHER" id="PTHR24171:SF8">
    <property type="entry name" value="BRCA1-ASSOCIATED RING DOMAIN PROTEIN 1"/>
    <property type="match status" value="1"/>
</dbReference>
<evidence type="ECO:0000256" key="1">
    <source>
        <dbReference type="ARBA" id="ARBA00022737"/>
    </source>
</evidence>
<evidence type="ECO:0000256" key="5">
    <source>
        <dbReference type="SAM" id="MobiDB-lite"/>
    </source>
</evidence>
<dbReference type="PROSITE" id="PS51892">
    <property type="entry name" value="SUBTILASE"/>
    <property type="match status" value="1"/>
</dbReference>
<evidence type="ECO:0000313" key="8">
    <source>
        <dbReference type="Proteomes" id="UP001313282"/>
    </source>
</evidence>
<dbReference type="PANTHER" id="PTHR24171">
    <property type="entry name" value="ANKYRIN REPEAT DOMAIN-CONTAINING PROTEIN 39-RELATED"/>
    <property type="match status" value="1"/>
</dbReference>
<comment type="caution">
    <text evidence="4">Lacks conserved residue(s) required for the propagation of feature annotation.</text>
</comment>
<accession>A0AAN8MVJ5</accession>
<dbReference type="InterPro" id="IPR002110">
    <property type="entry name" value="Ankyrin_rpt"/>
</dbReference>
<dbReference type="Proteomes" id="UP001313282">
    <property type="component" value="Unassembled WGS sequence"/>
</dbReference>
<feature type="region of interest" description="Disordered" evidence="5">
    <location>
        <begin position="620"/>
        <end position="694"/>
    </location>
</feature>
<dbReference type="GO" id="GO:0004252">
    <property type="term" value="F:serine-type endopeptidase activity"/>
    <property type="evidence" value="ECO:0007669"/>
    <property type="project" value="InterPro"/>
</dbReference>
<dbReference type="AlphaFoldDB" id="A0AAN8MVJ5"/>
<dbReference type="SUPFAM" id="SSF48403">
    <property type="entry name" value="Ankyrin repeat"/>
    <property type="match status" value="1"/>
</dbReference>